<comment type="caution">
    <text evidence="1">The sequence shown here is derived from an EMBL/GenBank/DDBJ whole genome shotgun (WGS) entry which is preliminary data.</text>
</comment>
<dbReference type="Proteomes" id="UP001521150">
    <property type="component" value="Unassembled WGS sequence"/>
</dbReference>
<evidence type="ECO:0000313" key="1">
    <source>
        <dbReference type="EMBL" id="MCE7005531.1"/>
    </source>
</evidence>
<accession>A0ABS8ZFT0</accession>
<organism evidence="1 2">
    <name type="scientific">Kibdelosporangium philippinense</name>
    <dbReference type="NCBI Taxonomy" id="211113"/>
    <lineage>
        <taxon>Bacteria</taxon>
        <taxon>Bacillati</taxon>
        <taxon>Actinomycetota</taxon>
        <taxon>Actinomycetes</taxon>
        <taxon>Pseudonocardiales</taxon>
        <taxon>Pseudonocardiaceae</taxon>
        <taxon>Kibdelosporangium</taxon>
    </lineage>
</organism>
<evidence type="ECO:0008006" key="3">
    <source>
        <dbReference type="Google" id="ProtNLM"/>
    </source>
</evidence>
<dbReference type="EMBL" id="JAJVCN010000002">
    <property type="protein sequence ID" value="MCE7005531.1"/>
    <property type="molecule type" value="Genomic_DNA"/>
</dbReference>
<name>A0ABS8ZFT0_9PSEU</name>
<reference evidence="1 2" key="1">
    <citation type="submission" date="2021-12" db="EMBL/GenBank/DDBJ databases">
        <title>Genome sequence of Kibdelosporangium philippinense ATCC 49844.</title>
        <authorList>
            <person name="Fedorov E.A."/>
            <person name="Omeragic M."/>
            <person name="Shalygina K.F."/>
            <person name="Maclea K.S."/>
        </authorList>
    </citation>
    <scope>NUCLEOTIDE SEQUENCE [LARGE SCALE GENOMIC DNA]</scope>
    <source>
        <strain evidence="1 2">ATCC 49844</strain>
    </source>
</reference>
<sequence length="99" mass="10967">MPQVIAVPRQTGPRYTTLPQEMTRSVGASLTFGHQERTVKVEIGAMLNGMVMPRADVQVWWPAGMVSVHVDRHGLFKADVPLGPTRLAIDGVVTDWFVR</sequence>
<evidence type="ECO:0000313" key="2">
    <source>
        <dbReference type="Proteomes" id="UP001521150"/>
    </source>
</evidence>
<proteinExistence type="predicted"/>
<dbReference type="RefSeq" id="WP_233727108.1">
    <property type="nucleotide sequence ID" value="NZ_JAJVCN010000002.1"/>
</dbReference>
<keyword evidence="2" id="KW-1185">Reference proteome</keyword>
<gene>
    <name evidence="1" type="ORF">LWC34_22285</name>
</gene>
<protein>
    <recommendedName>
        <fullName evidence="3">ASPIC/UnbV domain-containing protein</fullName>
    </recommendedName>
</protein>